<feature type="signal peptide" evidence="1">
    <location>
        <begin position="1"/>
        <end position="35"/>
    </location>
</feature>
<comment type="caution">
    <text evidence="2">The sequence shown here is derived from an EMBL/GenBank/DDBJ whole genome shotgun (WGS) entry which is preliminary data.</text>
</comment>
<feature type="non-terminal residue" evidence="2">
    <location>
        <position position="195"/>
    </location>
</feature>
<proteinExistence type="predicted"/>
<keyword evidence="1" id="KW-0732">Signal</keyword>
<name>K1XJ90_9BACT</name>
<protein>
    <submittedName>
        <fullName evidence="2">Uncharacterized protein</fullName>
    </submittedName>
</protein>
<evidence type="ECO:0000313" key="2">
    <source>
        <dbReference type="EMBL" id="EKD30435.1"/>
    </source>
</evidence>
<dbReference type="AlphaFoldDB" id="K1XJ90"/>
<dbReference type="EMBL" id="AMFJ01034061">
    <property type="protein sequence ID" value="EKD30435.1"/>
    <property type="molecule type" value="Genomic_DNA"/>
</dbReference>
<organism evidence="2">
    <name type="scientific">uncultured bacterium</name>
    <name type="common">gcode 4</name>
    <dbReference type="NCBI Taxonomy" id="1234023"/>
    <lineage>
        <taxon>Bacteria</taxon>
        <taxon>environmental samples</taxon>
    </lineage>
</organism>
<feature type="chain" id="PRO_5022878566" evidence="1">
    <location>
        <begin position="36"/>
        <end position="195"/>
    </location>
</feature>
<sequence>MLYMKCVFSDNMKKINRLFLLTVFFSIFLPQATYATLVNESCTTGIYANDYALTPSCSSCGYISRFYINTVFDTWDWYHNLDGAEKMISGSSFWNIVALNGSNLTVGQQPFLTSNTFPAGVGTNGRNEALVFVGKNLRFSTPVATRATPIGQVEYTVRSANVIPNGNFSATVPWSYNLGSEVVDINGVTSMNANL</sequence>
<evidence type="ECO:0000256" key="1">
    <source>
        <dbReference type="SAM" id="SignalP"/>
    </source>
</evidence>
<gene>
    <name evidence="2" type="ORF">ACD_78C00061G0001</name>
</gene>
<accession>K1XJ90</accession>
<reference evidence="2" key="1">
    <citation type="journal article" date="2012" name="Science">
        <title>Fermentation, hydrogen, and sulfur metabolism in multiple uncultivated bacterial phyla.</title>
        <authorList>
            <person name="Wrighton K.C."/>
            <person name="Thomas B.C."/>
            <person name="Sharon I."/>
            <person name="Miller C.S."/>
            <person name="Castelle C.J."/>
            <person name="VerBerkmoes N.C."/>
            <person name="Wilkins M.J."/>
            <person name="Hettich R.L."/>
            <person name="Lipton M.S."/>
            <person name="Williams K.H."/>
            <person name="Long P.E."/>
            <person name="Banfield J.F."/>
        </authorList>
    </citation>
    <scope>NUCLEOTIDE SEQUENCE [LARGE SCALE GENOMIC DNA]</scope>
</reference>